<comment type="caution">
    <text evidence="1">The sequence shown here is derived from an EMBL/GenBank/DDBJ whole genome shotgun (WGS) entry which is preliminary data.</text>
</comment>
<evidence type="ECO:0000313" key="2">
    <source>
        <dbReference type="Proteomes" id="UP001551189"/>
    </source>
</evidence>
<proteinExistence type="predicted"/>
<dbReference type="Proteomes" id="UP001551189">
    <property type="component" value="Unassembled WGS sequence"/>
</dbReference>
<accession>A0ABV3B0Z8</accession>
<keyword evidence="2" id="KW-1185">Reference proteome</keyword>
<dbReference type="RefSeq" id="WP_359696872.1">
    <property type="nucleotide sequence ID" value="NZ_JBEYXT010000081.1"/>
</dbReference>
<protein>
    <submittedName>
        <fullName evidence="1">Uncharacterized protein</fullName>
    </submittedName>
</protein>
<dbReference type="EMBL" id="JBEYXT010000081">
    <property type="protein sequence ID" value="MEU6803090.1"/>
    <property type="molecule type" value="Genomic_DNA"/>
</dbReference>
<name>A0ABV3B0Z8_9ACTN</name>
<gene>
    <name evidence="1" type="ORF">ABZ931_19065</name>
</gene>
<evidence type="ECO:0000313" key="1">
    <source>
        <dbReference type="EMBL" id="MEU6803090.1"/>
    </source>
</evidence>
<reference evidence="1 2" key="1">
    <citation type="submission" date="2024-06" db="EMBL/GenBank/DDBJ databases">
        <title>The Natural Products Discovery Center: Release of the First 8490 Sequenced Strains for Exploring Actinobacteria Biosynthetic Diversity.</title>
        <authorList>
            <person name="Kalkreuter E."/>
            <person name="Kautsar S.A."/>
            <person name="Yang D."/>
            <person name="Bader C.D."/>
            <person name="Teijaro C.N."/>
            <person name="Fluegel L."/>
            <person name="Davis C.M."/>
            <person name="Simpson J.R."/>
            <person name="Lauterbach L."/>
            <person name="Steele A.D."/>
            <person name="Gui C."/>
            <person name="Meng S."/>
            <person name="Li G."/>
            <person name="Viehrig K."/>
            <person name="Ye F."/>
            <person name="Su P."/>
            <person name="Kiefer A.F."/>
            <person name="Nichols A."/>
            <person name="Cepeda A.J."/>
            <person name="Yan W."/>
            <person name="Fan B."/>
            <person name="Jiang Y."/>
            <person name="Adhikari A."/>
            <person name="Zheng C.-J."/>
            <person name="Schuster L."/>
            <person name="Cowan T.M."/>
            <person name="Smanski M.J."/>
            <person name="Chevrette M.G."/>
            <person name="De Carvalho L.P.S."/>
            <person name="Shen B."/>
        </authorList>
    </citation>
    <scope>NUCLEOTIDE SEQUENCE [LARGE SCALE GENOMIC DNA]</scope>
    <source>
        <strain evidence="1 2">NPDC046851</strain>
    </source>
</reference>
<organism evidence="1 2">
    <name type="scientific">Streptomyces neyagawaensis</name>
    <dbReference type="NCBI Taxonomy" id="42238"/>
    <lineage>
        <taxon>Bacteria</taxon>
        <taxon>Bacillati</taxon>
        <taxon>Actinomycetota</taxon>
        <taxon>Actinomycetes</taxon>
        <taxon>Kitasatosporales</taxon>
        <taxon>Streptomycetaceae</taxon>
        <taxon>Streptomyces</taxon>
    </lineage>
</organism>
<sequence length="125" mass="14097">MLLEMSPERFGVVFQVAKELPNVSDQVIESQKCTRTDASDLLRILRRVRGEIGETTVGVRFRLASESGEEPVFGPPVIEIIATSVDMTKWRRMLEAVCVSLGPEELFLRSGYRAEEVREALDSLR</sequence>